<accession>A0A4Y6U9K4</accession>
<proteinExistence type="predicted"/>
<organism evidence="1 2">
    <name type="scientific">Formicincola oecophyllae</name>
    <dbReference type="NCBI Taxonomy" id="2558361"/>
    <lineage>
        <taxon>Bacteria</taxon>
        <taxon>Pseudomonadati</taxon>
        <taxon>Pseudomonadota</taxon>
        <taxon>Alphaproteobacteria</taxon>
        <taxon>Acetobacterales</taxon>
        <taxon>Acetobacteraceae</taxon>
        <taxon>Formicincola</taxon>
    </lineage>
</organism>
<sequence length="527" mass="55014">MPQIVQITERVIRDARPDLLQQKGALVSLGATAIPLGQSAFCTSVADVQALIETAGPEVQAFYNQGDAAPTLRGQAAKGDARHLADPPVVGGSQPTGLPFTIKDVVFTNTDAIAKGAATATLAIKDIATLPANFIPGSLAFTNLRQQGNAMAGATIAVGTDDGKTLTLNVTFPSGGAPADIAAQSAWEVDIAGQSEFDNSQAVADLLSAARSWFANANAGVWVVELGPAQPTNMGSLFQAWLAQNPLAFYGYVLPRGAANDATMMPVFEDNAKDNSRVFFFMCGDPGNYTGLIQNDLGLKSVFYGAEYVGASVAPGTTAADQNQENLAAAVCAQFLSARPSSVNQLAPMSFRQLVGITPWPEAGNAATFARFQRDNVGFGGLSNTLGTILFWGTFMNGDDMGSWYGADWTAINLGSALTNAIISGSQPAMGARPLFYDQTGINRLEGVAQVTLQRASAYGCILPVFELSAVSFNDYVTAQPQDFEAGVYNGLAATITPARGFLKLTVGLDVDFTGQSAVTTTLTNAA</sequence>
<gene>
    <name evidence="1" type="ORF">E3E12_08075</name>
</gene>
<name>A0A4Y6U9K4_9PROT</name>
<keyword evidence="2" id="KW-1185">Reference proteome</keyword>
<dbReference type="OrthoDB" id="6556098at2"/>
<dbReference type="EMBL" id="CP038231">
    <property type="protein sequence ID" value="QDH14153.1"/>
    <property type="molecule type" value="Genomic_DNA"/>
</dbReference>
<dbReference type="RefSeq" id="WP_141443857.1">
    <property type="nucleotide sequence ID" value="NZ_CP038231.1"/>
</dbReference>
<dbReference type="Proteomes" id="UP000318709">
    <property type="component" value="Chromosome"/>
</dbReference>
<reference evidence="1 2" key="1">
    <citation type="submission" date="2019-03" db="EMBL/GenBank/DDBJ databases">
        <title>The complete genome sequence of Swingsia_sp. F3b2 LMG30590(T).</title>
        <authorList>
            <person name="Chua K.-O."/>
            <person name="Chan K.-G."/>
            <person name="See-Too W.-S."/>
        </authorList>
    </citation>
    <scope>NUCLEOTIDE SEQUENCE [LARGE SCALE GENOMIC DNA]</scope>
    <source>
        <strain evidence="1 2">F3b2</strain>
    </source>
</reference>
<dbReference type="KEGG" id="swf:E3E12_08075"/>
<dbReference type="AlphaFoldDB" id="A0A4Y6U9K4"/>
<protein>
    <submittedName>
        <fullName evidence="1">Uncharacterized protein</fullName>
    </submittedName>
</protein>
<evidence type="ECO:0000313" key="1">
    <source>
        <dbReference type="EMBL" id="QDH14153.1"/>
    </source>
</evidence>
<evidence type="ECO:0000313" key="2">
    <source>
        <dbReference type="Proteomes" id="UP000318709"/>
    </source>
</evidence>